<dbReference type="Proteomes" id="UP000015347">
    <property type="component" value="Unassembled WGS sequence"/>
</dbReference>
<evidence type="ECO:0000256" key="1">
    <source>
        <dbReference type="SAM" id="MobiDB-lite"/>
    </source>
</evidence>
<organism evidence="2 3">
    <name type="scientific">Salipiger mucosus DSM 16094</name>
    <dbReference type="NCBI Taxonomy" id="1123237"/>
    <lineage>
        <taxon>Bacteria</taxon>
        <taxon>Pseudomonadati</taxon>
        <taxon>Pseudomonadota</taxon>
        <taxon>Alphaproteobacteria</taxon>
        <taxon>Rhodobacterales</taxon>
        <taxon>Roseobacteraceae</taxon>
        <taxon>Salipiger</taxon>
    </lineage>
</organism>
<dbReference type="EMBL" id="APVH01000013">
    <property type="protein sequence ID" value="EPX83903.1"/>
    <property type="molecule type" value="Genomic_DNA"/>
</dbReference>
<gene>
    <name evidence="2" type="ORF">Salmuc_01678</name>
</gene>
<sequence>MPDPTTPAIHAHLRSLSDAGGDRMRSAQKSAGDQFQVGADALYAWGTARSVSDIMKMQSEFARSTMHFMTAFWAAAAGQQTTPSPEEQAGDRS</sequence>
<accession>S9QWA9</accession>
<dbReference type="RefSeq" id="WP_020038355.1">
    <property type="nucleotide sequence ID" value="NZ_KE557274.1"/>
</dbReference>
<name>S9QWA9_9RHOB</name>
<dbReference type="AlphaFoldDB" id="S9QWA9"/>
<protein>
    <recommendedName>
        <fullName evidence="4">Phasin domain-containing protein</fullName>
    </recommendedName>
</protein>
<keyword evidence="3" id="KW-1185">Reference proteome</keyword>
<feature type="region of interest" description="Disordered" evidence="1">
    <location>
        <begin position="1"/>
        <end position="31"/>
    </location>
</feature>
<evidence type="ECO:0008006" key="4">
    <source>
        <dbReference type="Google" id="ProtNLM"/>
    </source>
</evidence>
<comment type="caution">
    <text evidence="2">The sequence shown here is derived from an EMBL/GenBank/DDBJ whole genome shotgun (WGS) entry which is preliminary data.</text>
</comment>
<dbReference type="HOGENOM" id="CLU_2397873_0_0_5"/>
<reference evidence="3" key="1">
    <citation type="journal article" date="2014" name="Stand. Genomic Sci.">
        <title>Genome sequence of the exopolysaccharide-producing Salipiger mucosus type strain (DSM 16094(T)), a moderately halophilic member of the Roseobacter clade.</title>
        <authorList>
            <person name="Riedel T."/>
            <person name="Spring S."/>
            <person name="Fiebig A."/>
            <person name="Petersen J."/>
            <person name="Kyrpides N.C."/>
            <person name="Goker M."/>
            <person name="Klenk H.P."/>
        </authorList>
    </citation>
    <scope>NUCLEOTIDE SEQUENCE [LARGE SCALE GENOMIC DNA]</scope>
    <source>
        <strain evidence="3">DSM 16094</strain>
    </source>
</reference>
<evidence type="ECO:0000313" key="2">
    <source>
        <dbReference type="EMBL" id="EPX83903.1"/>
    </source>
</evidence>
<proteinExistence type="predicted"/>
<evidence type="ECO:0000313" key="3">
    <source>
        <dbReference type="Proteomes" id="UP000015347"/>
    </source>
</evidence>
<dbReference type="STRING" id="1123237.Salmuc_01678"/>